<comment type="caution">
    <text evidence="2">The sequence shown here is derived from an EMBL/GenBank/DDBJ whole genome shotgun (WGS) entry which is preliminary data.</text>
</comment>
<dbReference type="AlphaFoldDB" id="A0A6V8QSR6"/>
<evidence type="ECO:0000256" key="1">
    <source>
        <dbReference type="SAM" id="MobiDB-lite"/>
    </source>
</evidence>
<evidence type="ECO:0000313" key="2">
    <source>
        <dbReference type="EMBL" id="GFP54108.1"/>
    </source>
</evidence>
<gene>
    <name evidence="2" type="ORF">TASIC1_0003048600</name>
</gene>
<name>A0A6V8QSR6_TRIAP</name>
<evidence type="ECO:0000313" key="3">
    <source>
        <dbReference type="Proteomes" id="UP000517252"/>
    </source>
</evidence>
<dbReference type="OrthoDB" id="10519161at2759"/>
<reference evidence="2 3" key="1">
    <citation type="submission" date="2020-07" db="EMBL/GenBank/DDBJ databases">
        <title>Trichoderma asperellum IC-1 whole genome shotgun sequence.</title>
        <authorList>
            <person name="Kanamasa S."/>
            <person name="Takahashi H."/>
        </authorList>
    </citation>
    <scope>NUCLEOTIDE SEQUENCE [LARGE SCALE GENOMIC DNA]</scope>
    <source>
        <strain evidence="2 3">IC-1</strain>
    </source>
</reference>
<protein>
    <submittedName>
        <fullName evidence="2">Uncharacterized protein</fullName>
    </submittedName>
</protein>
<accession>A0A6V8QSR6</accession>
<sequence>MGSVRDNGYGLPAAMRRAAAVVADPHRADRRGKRRDKEVEVKGQRAGQSDRRCESGHRQAGLAARPRIWRAGALLVGNGDSAQRDASERQGDALRQWIGGSWMRDVDAGAGHEMVFGDRYHDELRLAGGSACTAAQAIHELLPKADTGKLMRWCPMPSPLGGLCIIRQSAVSIAPSAGR</sequence>
<dbReference type="EMBL" id="BLZH01000003">
    <property type="protein sequence ID" value="GFP54108.1"/>
    <property type="molecule type" value="Genomic_DNA"/>
</dbReference>
<proteinExistence type="predicted"/>
<feature type="compositionally biased region" description="Basic and acidic residues" evidence="1">
    <location>
        <begin position="35"/>
        <end position="57"/>
    </location>
</feature>
<organism evidence="2 3">
    <name type="scientific">Trichoderma asperellum</name>
    <name type="common">Filamentous fungus</name>
    <dbReference type="NCBI Taxonomy" id="101201"/>
    <lineage>
        <taxon>Eukaryota</taxon>
        <taxon>Fungi</taxon>
        <taxon>Dikarya</taxon>
        <taxon>Ascomycota</taxon>
        <taxon>Pezizomycotina</taxon>
        <taxon>Sordariomycetes</taxon>
        <taxon>Hypocreomycetidae</taxon>
        <taxon>Hypocreales</taxon>
        <taxon>Hypocreaceae</taxon>
        <taxon>Trichoderma</taxon>
    </lineage>
</organism>
<feature type="region of interest" description="Disordered" evidence="1">
    <location>
        <begin position="21"/>
        <end position="59"/>
    </location>
</feature>
<dbReference type="Proteomes" id="UP000517252">
    <property type="component" value="Unassembled WGS sequence"/>
</dbReference>